<reference evidence="1" key="1">
    <citation type="submission" date="2017-12" db="EMBL/GenBank/DDBJ databases">
        <title>FDA dAtabase for Regulatory Grade micrObial Sequences (FDA-ARGOS): Supporting development and validation of Infectious Disease Dx tests.</title>
        <authorList>
            <person name="Kerrigan L."/>
            <person name="Tallon L.J."/>
            <person name="Sadzewicz L."/>
            <person name="Sengamalay N."/>
            <person name="Ott S."/>
            <person name="Godinez A."/>
            <person name="Nagaraj S."/>
            <person name="Vavikolanu K."/>
            <person name="Vyas G."/>
            <person name="Nadendla S."/>
            <person name="Aluvathingal J."/>
            <person name="Sichtig H."/>
        </authorList>
    </citation>
    <scope>NUCLEOTIDE SEQUENCE [LARGE SCALE GENOMIC DNA]</scope>
    <source>
        <strain evidence="1">FDAARGOS_200</strain>
    </source>
</reference>
<gene>
    <name evidence="1" type="ORF">A6J39_017015</name>
</gene>
<organism evidence="1 2">
    <name type="scientific">Legionella anisa</name>
    <dbReference type="NCBI Taxonomy" id="28082"/>
    <lineage>
        <taxon>Bacteria</taxon>
        <taxon>Pseudomonadati</taxon>
        <taxon>Pseudomonadota</taxon>
        <taxon>Gammaproteobacteria</taxon>
        <taxon>Legionellales</taxon>
        <taxon>Legionellaceae</taxon>
        <taxon>Legionella</taxon>
    </lineage>
</organism>
<sequence length="79" mass="8593">MAMGSPKDHIAYCSIPDSTDLLPNCAEAPGVPNIATKHTDVCNVARKIPTSAKSVEMPVNLRTCLQFARLSRKALIFEH</sequence>
<accession>A0AAX0WWA3</accession>
<comment type="caution">
    <text evidence="1">The sequence shown here is derived from an EMBL/GenBank/DDBJ whole genome shotgun (WGS) entry which is preliminary data.</text>
</comment>
<dbReference type="Proteomes" id="UP000192511">
    <property type="component" value="Unassembled WGS sequence"/>
</dbReference>
<evidence type="ECO:0000313" key="2">
    <source>
        <dbReference type="Proteomes" id="UP000192511"/>
    </source>
</evidence>
<dbReference type="EMBL" id="NBTX02000004">
    <property type="protein sequence ID" value="PNL62766.1"/>
    <property type="molecule type" value="Genomic_DNA"/>
</dbReference>
<protein>
    <submittedName>
        <fullName evidence="1">Uncharacterized protein</fullName>
    </submittedName>
</protein>
<dbReference type="AlphaFoldDB" id="A0AAX0WWA3"/>
<keyword evidence="2" id="KW-1185">Reference proteome</keyword>
<name>A0AAX0WWA3_9GAMM</name>
<proteinExistence type="predicted"/>
<evidence type="ECO:0000313" key="1">
    <source>
        <dbReference type="EMBL" id="PNL62766.1"/>
    </source>
</evidence>